<protein>
    <submittedName>
        <fullName evidence="3">MTMR9</fullName>
    </submittedName>
</protein>
<dbReference type="Gene3D" id="2.30.29.30">
    <property type="entry name" value="Pleckstrin-homology domain (PH domain)/Phosphotyrosine-binding domain (PTB)"/>
    <property type="match status" value="1"/>
</dbReference>
<reference evidence="3" key="1">
    <citation type="submission" date="2021-01" db="EMBL/GenBank/DDBJ databases">
        <authorList>
            <person name="Li R."/>
            <person name="Bekaert M."/>
        </authorList>
    </citation>
    <scope>NUCLEOTIDE SEQUENCE</scope>
    <source>
        <strain evidence="3">Farmed</strain>
    </source>
</reference>
<dbReference type="InterPro" id="IPR048994">
    <property type="entry name" value="PH-GRAM_MTMR6-9"/>
</dbReference>
<dbReference type="CDD" id="cd13211">
    <property type="entry name" value="PH-GRAM_MTMR9"/>
    <property type="match status" value="1"/>
</dbReference>
<comment type="caution">
    <text evidence="3">The sequence shown here is derived from an EMBL/GenBank/DDBJ whole genome shotgun (WGS) entry which is preliminary data.</text>
</comment>
<dbReference type="InterPro" id="IPR029021">
    <property type="entry name" value="Prot-tyrosine_phosphatase-like"/>
</dbReference>
<dbReference type="PANTHER" id="PTHR10807">
    <property type="entry name" value="MYOTUBULARIN-RELATED"/>
    <property type="match status" value="1"/>
</dbReference>
<dbReference type="Pfam" id="PF06602">
    <property type="entry name" value="Myotub-related"/>
    <property type="match status" value="1"/>
</dbReference>
<dbReference type="GO" id="GO:0019903">
    <property type="term" value="F:protein phosphatase binding"/>
    <property type="evidence" value="ECO:0007669"/>
    <property type="project" value="TreeGrafter"/>
</dbReference>
<dbReference type="GO" id="GO:0005737">
    <property type="term" value="C:cytoplasm"/>
    <property type="evidence" value="ECO:0007669"/>
    <property type="project" value="TreeGrafter"/>
</dbReference>
<accession>A0A812F0R8</accession>
<dbReference type="InterPro" id="IPR010569">
    <property type="entry name" value="Myotubularin-like_Pase_dom"/>
</dbReference>
<organism evidence="3 4">
    <name type="scientific">Acanthosepion pharaonis</name>
    <name type="common">Pharaoh cuttlefish</name>
    <name type="synonym">Sepia pharaonis</name>
    <dbReference type="NCBI Taxonomy" id="158019"/>
    <lineage>
        <taxon>Eukaryota</taxon>
        <taxon>Metazoa</taxon>
        <taxon>Spiralia</taxon>
        <taxon>Lophotrochozoa</taxon>
        <taxon>Mollusca</taxon>
        <taxon>Cephalopoda</taxon>
        <taxon>Coleoidea</taxon>
        <taxon>Decapodiformes</taxon>
        <taxon>Sepiida</taxon>
        <taxon>Sepiina</taxon>
        <taxon>Sepiidae</taxon>
        <taxon>Acanthosepion</taxon>
    </lineage>
</organism>
<dbReference type="AlphaFoldDB" id="A0A812F0R8"/>
<dbReference type="Pfam" id="PF21098">
    <property type="entry name" value="PH-GRAM_MTMR6-like"/>
    <property type="match status" value="1"/>
</dbReference>
<evidence type="ECO:0000313" key="3">
    <source>
        <dbReference type="EMBL" id="CAE1331435.1"/>
    </source>
</evidence>
<dbReference type="Proteomes" id="UP000597762">
    <property type="component" value="Unassembled WGS sequence"/>
</dbReference>
<dbReference type="SUPFAM" id="SSF52799">
    <property type="entry name" value="(Phosphotyrosine protein) phosphatases II"/>
    <property type="match status" value="1"/>
</dbReference>
<feature type="domain" description="Myotubularin phosphatase" evidence="2">
    <location>
        <begin position="154"/>
        <end position="529"/>
    </location>
</feature>
<evidence type="ECO:0000256" key="1">
    <source>
        <dbReference type="ARBA" id="ARBA00007471"/>
    </source>
</evidence>
<proteinExistence type="inferred from homology"/>
<dbReference type="InterPro" id="IPR030564">
    <property type="entry name" value="Myotubularin"/>
</dbReference>
<dbReference type="PROSITE" id="PS51339">
    <property type="entry name" value="PPASE_MYOTUBULARIN"/>
    <property type="match status" value="1"/>
</dbReference>
<dbReference type="SUPFAM" id="SSF50729">
    <property type="entry name" value="PH domain-like"/>
    <property type="match status" value="1"/>
</dbReference>
<dbReference type="GO" id="GO:0046856">
    <property type="term" value="P:phosphatidylinositol dephosphorylation"/>
    <property type="evidence" value="ECO:0007669"/>
    <property type="project" value="TreeGrafter"/>
</dbReference>
<dbReference type="GO" id="GO:0010507">
    <property type="term" value="P:negative regulation of autophagy"/>
    <property type="evidence" value="ECO:0007669"/>
    <property type="project" value="TreeGrafter"/>
</dbReference>
<comment type="similarity">
    <text evidence="1">Belongs to the protein-tyrosine phosphatase family. Non-receptor class myotubularin subfamily.</text>
</comment>
<dbReference type="PANTHER" id="PTHR10807:SF73">
    <property type="entry name" value="LD06050P"/>
    <property type="match status" value="1"/>
</dbReference>
<dbReference type="CDD" id="cd14536">
    <property type="entry name" value="PTP-MTMR9"/>
    <property type="match status" value="1"/>
</dbReference>
<keyword evidence="4" id="KW-1185">Reference proteome</keyword>
<name>A0A812F0R8_ACAPH</name>
<gene>
    <name evidence="3" type="ORF">SPHA_80608</name>
</gene>
<dbReference type="OrthoDB" id="271628at2759"/>
<sequence>MQSILKEEAFSFSLVELSNHFVYRKKPVLSGMEFAEFIKSPTVDNVILHKPFEFPVEGTLCVTGFHLVLSSRQKRKEELWRLHQSIDSIEKKLSGAGGTLTIRCKDFSVIQMDIPSAEACINIASSVEQLSNIDDVALLYPFFYRPLFDILEDGWQAFLPQEEFNRFKECSDEWRLSYINKDYEVCPSYPHAVIVPKSVDDTTLIRVAGFRQYGRFPVLCYYHRDTKAVMMRSSQPMTGTNGRRCKDDERLVNAVLGIGRRGYILDTRSQNNAKIAQTKGGGFEPEVHYSQWRRINQAIDRRHVLHESLIKLIEACTDTTATTDKWLSKLDSSGWLSNVKDVINAACMAAQFIDKEGASVLVHGSEGLDTTLQVTSLAQLLLDHDCRTVRGFEALVEREWLQAGHPFQDRCVKSAFAVTKQRKEAPVFLLFLDCVWQIWQQFPCSFEFNEDFLLLLFQHSYSSQFGTFLCNNEFERRNHELALKTVSLWSYVNRPEIIQKYMNPMYEPNQSVLWPSVAPQSLTLWSALYCRSVMDNGPKEEAWEEMTRIQEYDKELRSRVNRLRRQLDRLMRQETKFGSKGSAVLNNEAVATDGAPL</sequence>
<evidence type="ECO:0000313" key="4">
    <source>
        <dbReference type="Proteomes" id="UP000597762"/>
    </source>
</evidence>
<dbReference type="EMBL" id="CAHIKZ030005604">
    <property type="protein sequence ID" value="CAE1331435.1"/>
    <property type="molecule type" value="Genomic_DNA"/>
</dbReference>
<dbReference type="InterPro" id="IPR011993">
    <property type="entry name" value="PH-like_dom_sf"/>
</dbReference>
<evidence type="ECO:0000259" key="2">
    <source>
        <dbReference type="PROSITE" id="PS51339"/>
    </source>
</evidence>